<name>A0A642UX52_9ASCO</name>
<proteinExistence type="predicted"/>
<reference evidence="2" key="1">
    <citation type="journal article" date="2019" name="G3 (Bethesda)">
        <title>Genome Assemblies of Two Rare Opportunistic Yeast Pathogens: Diutina rugosa (syn. Candida rugosa) and Trichomonascus ciferrii (syn. Candida ciferrii).</title>
        <authorList>
            <person name="Mixao V."/>
            <person name="Saus E."/>
            <person name="Hansen A.P."/>
            <person name="Lass-Florl C."/>
            <person name="Gabaldon T."/>
        </authorList>
    </citation>
    <scope>NUCLEOTIDE SEQUENCE</scope>
    <source>
        <strain evidence="2">CBS 4856</strain>
    </source>
</reference>
<sequence>MGSLEEVYKGFRRNPKAEGLTSDATVSYVSSGVRFDSPERVLEHFLKAEHEIELHEEVISLHETANSLVLETDTRIKFLRGPGAYLPGLSMNFVADEEATVLMIHIVNFTDDEDRKISSIRYIWDQATLLKQLNVIGARGNSWPICSGTDQVKLTQKGSVRSVDDKGTKPHDMSSPAPFKSWPNQINLFKDPGMDQVPIPQKAAEAPSPSAKPPLRSFQEMLNLNDDGTERKQPQTPPPPQPRYSVSNRPIRTSNMRARPQSAVMTLFGSMGDDDDDSNEQYTRIVGSGTANPGSKTASWRDWN</sequence>
<organism evidence="2 3">
    <name type="scientific">Trichomonascus ciferrii</name>
    <dbReference type="NCBI Taxonomy" id="44093"/>
    <lineage>
        <taxon>Eukaryota</taxon>
        <taxon>Fungi</taxon>
        <taxon>Dikarya</taxon>
        <taxon>Ascomycota</taxon>
        <taxon>Saccharomycotina</taxon>
        <taxon>Dipodascomycetes</taxon>
        <taxon>Dipodascales</taxon>
        <taxon>Trichomonascaceae</taxon>
        <taxon>Trichomonascus</taxon>
        <taxon>Trichomonascus ciferrii complex</taxon>
    </lineage>
</organism>
<feature type="region of interest" description="Disordered" evidence="1">
    <location>
        <begin position="156"/>
        <end position="215"/>
    </location>
</feature>
<feature type="compositionally biased region" description="Basic and acidic residues" evidence="1">
    <location>
        <begin position="162"/>
        <end position="172"/>
    </location>
</feature>
<gene>
    <name evidence="2" type="ORF">TRICI_005013</name>
</gene>
<feature type="compositionally biased region" description="Polar residues" evidence="1">
    <location>
        <begin position="289"/>
        <end position="298"/>
    </location>
</feature>
<accession>A0A642UX52</accession>
<evidence type="ECO:0000256" key="1">
    <source>
        <dbReference type="SAM" id="MobiDB-lite"/>
    </source>
</evidence>
<keyword evidence="3" id="KW-1185">Reference proteome</keyword>
<feature type="region of interest" description="Disordered" evidence="1">
    <location>
        <begin position="227"/>
        <end position="304"/>
    </location>
</feature>
<dbReference type="OrthoDB" id="1162399at2759"/>
<dbReference type="VEuPathDB" id="FungiDB:TRICI_005013"/>
<dbReference type="AlphaFoldDB" id="A0A642UX52"/>
<dbReference type="EMBL" id="SWFS01000382">
    <property type="protein sequence ID" value="KAA8907237.1"/>
    <property type="molecule type" value="Genomic_DNA"/>
</dbReference>
<feature type="compositionally biased region" description="Polar residues" evidence="1">
    <location>
        <begin position="244"/>
        <end position="256"/>
    </location>
</feature>
<comment type="caution">
    <text evidence="2">The sequence shown here is derived from an EMBL/GenBank/DDBJ whole genome shotgun (WGS) entry which is preliminary data.</text>
</comment>
<evidence type="ECO:0000313" key="3">
    <source>
        <dbReference type="Proteomes" id="UP000761534"/>
    </source>
</evidence>
<dbReference type="Proteomes" id="UP000761534">
    <property type="component" value="Unassembled WGS sequence"/>
</dbReference>
<evidence type="ECO:0000313" key="2">
    <source>
        <dbReference type="EMBL" id="KAA8907237.1"/>
    </source>
</evidence>
<protein>
    <submittedName>
        <fullName evidence="2">Uncharacterized protein</fullName>
    </submittedName>
</protein>